<dbReference type="AlphaFoldDB" id="A0AAJ0F9L7"/>
<comment type="caution">
    <text evidence="1">The sequence shown here is derived from an EMBL/GenBank/DDBJ whole genome shotgun (WGS) entry which is preliminary data.</text>
</comment>
<keyword evidence="2" id="KW-1185">Reference proteome</keyword>
<evidence type="ECO:0000313" key="1">
    <source>
        <dbReference type="EMBL" id="KAK1753254.1"/>
    </source>
</evidence>
<protein>
    <submittedName>
        <fullName evidence="1">Uncharacterized protein</fullName>
    </submittedName>
</protein>
<gene>
    <name evidence="1" type="ORF">QBC47DRAFT_363063</name>
</gene>
<reference evidence="1" key="1">
    <citation type="submission" date="2023-06" db="EMBL/GenBank/DDBJ databases">
        <title>Genome-scale phylogeny and comparative genomics of the fungal order Sordariales.</title>
        <authorList>
            <consortium name="Lawrence Berkeley National Laboratory"/>
            <person name="Hensen N."/>
            <person name="Bonometti L."/>
            <person name="Westerberg I."/>
            <person name="Brannstrom I.O."/>
            <person name="Guillou S."/>
            <person name="Cros-Aarteil S."/>
            <person name="Calhoun S."/>
            <person name="Haridas S."/>
            <person name="Kuo A."/>
            <person name="Mondo S."/>
            <person name="Pangilinan J."/>
            <person name="Riley R."/>
            <person name="Labutti K."/>
            <person name="Andreopoulos B."/>
            <person name="Lipzen A."/>
            <person name="Chen C."/>
            <person name="Yanf M."/>
            <person name="Daum C."/>
            <person name="Ng V."/>
            <person name="Clum A."/>
            <person name="Steindorff A."/>
            <person name="Ohm R."/>
            <person name="Martin F."/>
            <person name="Silar P."/>
            <person name="Natvig D."/>
            <person name="Lalanne C."/>
            <person name="Gautier V."/>
            <person name="Ament-Velasquez S.L."/>
            <person name="Kruys A."/>
            <person name="Hutchinson M.I."/>
            <person name="Powell A.J."/>
            <person name="Barry K."/>
            <person name="Miller A.N."/>
            <person name="Grigoriev I.V."/>
            <person name="Debuchy R."/>
            <person name="Gladieux P."/>
            <person name="Thoren M.H."/>
            <person name="Johannesson H."/>
        </authorList>
    </citation>
    <scope>NUCLEOTIDE SEQUENCE</scope>
    <source>
        <strain evidence="1">PSN4</strain>
    </source>
</reference>
<name>A0AAJ0F9L7_9PEZI</name>
<organism evidence="1 2">
    <name type="scientific">Echria macrotheca</name>
    <dbReference type="NCBI Taxonomy" id="438768"/>
    <lineage>
        <taxon>Eukaryota</taxon>
        <taxon>Fungi</taxon>
        <taxon>Dikarya</taxon>
        <taxon>Ascomycota</taxon>
        <taxon>Pezizomycotina</taxon>
        <taxon>Sordariomycetes</taxon>
        <taxon>Sordariomycetidae</taxon>
        <taxon>Sordariales</taxon>
        <taxon>Schizotheciaceae</taxon>
        <taxon>Echria</taxon>
    </lineage>
</organism>
<dbReference type="Proteomes" id="UP001239445">
    <property type="component" value="Unassembled WGS sequence"/>
</dbReference>
<proteinExistence type="predicted"/>
<accession>A0AAJ0F9L7</accession>
<dbReference type="EMBL" id="MU839838">
    <property type="protein sequence ID" value="KAK1753254.1"/>
    <property type="molecule type" value="Genomic_DNA"/>
</dbReference>
<evidence type="ECO:0000313" key="2">
    <source>
        <dbReference type="Proteomes" id="UP001239445"/>
    </source>
</evidence>
<sequence length="112" mass="12157">MKNISTDPEILSNRLIKRDDEWTLVLYNAHKKGGQCGGTGETRSGDSDRCEDITNKKCADISVNANVGIASCSFSFKSESCSGPRKNYSVVQGGTDQNGVDLDDDVKFLYGI</sequence>